<dbReference type="GeneID" id="93114864"/>
<comment type="caution">
    <text evidence="4">The sequence shown here is derived from an EMBL/GenBank/DDBJ whole genome shotgun (WGS) entry which is preliminary data.</text>
</comment>
<evidence type="ECO:0000313" key="4">
    <source>
        <dbReference type="EMBL" id="KAA3769523.1"/>
    </source>
</evidence>
<keyword evidence="3" id="KW-0812">Transmembrane</keyword>
<dbReference type="InterPro" id="IPR019734">
    <property type="entry name" value="TPR_rpt"/>
</dbReference>
<dbReference type="Gene3D" id="1.25.40.10">
    <property type="entry name" value="Tetratricopeptide repeat domain"/>
    <property type="match status" value="2"/>
</dbReference>
<gene>
    <name evidence="4" type="ORF">F3F73_03645</name>
</gene>
<dbReference type="PANTHER" id="PTHR10098">
    <property type="entry name" value="RAPSYN-RELATED"/>
    <property type="match status" value="1"/>
</dbReference>
<dbReference type="PROSITE" id="PS50005">
    <property type="entry name" value="TPR"/>
    <property type="match status" value="1"/>
</dbReference>
<proteinExistence type="predicted"/>
<evidence type="ECO:0000256" key="3">
    <source>
        <dbReference type="SAM" id="Phobius"/>
    </source>
</evidence>
<dbReference type="RefSeq" id="WP_005928479.1">
    <property type="nucleotide sequence ID" value="NZ_CABKSE010000001.1"/>
</dbReference>
<feature type="coiled-coil region" evidence="2">
    <location>
        <begin position="436"/>
        <end position="463"/>
    </location>
</feature>
<sequence length="532" mass="61426">MKPLLLILLYFVSVDVNYSDSYQKDAWKCLDNSYKTLLTDPKQSAAYSMQAYDILKQTTDSALIVYTLSMSGHAYMLYGNFDLSMNVYYKALSYCPEKDLKAKAKINLNLGTLYGSLKDFSKAMELIDNATSTYKVLNDSAGIANAYNARGLIHVYMNETNIADKFFKDALRINKVLGDKKNMAANINNLCLYEGNTEEKIMLLEEAIGINKHLNALWSLAENYNNMGMQLFYAKKYDDALDALKQAEGYASEVNAHELICDNYEYLSKVHSAQGHYKEAYVNLLNFEKKKEQLLRKKELVDIERSLIRNKLQEQKKEAELVHQRYQLSLLRRNICIAIVIFLGINVLTFLLVKQLKRKKDLQIAKAQKELADLKLHQQTVELEVQSEKLESTQSELTNFVLFLNSRNELLEKIREMIKAAYKMNANEILTHLKRINTYILQVKKMEEENDCLTHEVEMQNTEFLNRLVQKHPGLTPGEKRLATFLRVNLSTKEISLLTGISVKAISMARYRLRKSLNLHPQEDIFCYLRNI</sequence>
<dbReference type="AlphaFoldDB" id="A0A7J4XNJ4"/>
<dbReference type="InterPro" id="IPR016032">
    <property type="entry name" value="Sig_transdc_resp-reg_C-effctor"/>
</dbReference>
<dbReference type="SUPFAM" id="SSF46894">
    <property type="entry name" value="C-terminal effector domain of the bipartite response regulators"/>
    <property type="match status" value="1"/>
</dbReference>
<dbReference type="SUPFAM" id="SSF48452">
    <property type="entry name" value="TPR-like"/>
    <property type="match status" value="1"/>
</dbReference>
<evidence type="ECO:0000313" key="5">
    <source>
        <dbReference type="Proteomes" id="UP000422221"/>
    </source>
</evidence>
<dbReference type="Pfam" id="PF13181">
    <property type="entry name" value="TPR_8"/>
    <property type="match status" value="2"/>
</dbReference>
<dbReference type="GO" id="GO:0006355">
    <property type="term" value="P:regulation of DNA-templated transcription"/>
    <property type="evidence" value="ECO:0007669"/>
    <property type="project" value="InterPro"/>
</dbReference>
<feature type="transmembrane region" description="Helical" evidence="3">
    <location>
        <begin position="330"/>
        <end position="353"/>
    </location>
</feature>
<feature type="coiled-coil region" evidence="2">
    <location>
        <begin position="357"/>
        <end position="384"/>
    </location>
</feature>
<reference evidence="4 5" key="1">
    <citation type="journal article" date="2019" name="Nat. Med.">
        <title>A library of human gut bacterial isolates paired with longitudinal multiomics data enables mechanistic microbiome research.</title>
        <authorList>
            <person name="Poyet M."/>
            <person name="Groussin M."/>
            <person name="Gibbons S.M."/>
            <person name="Avila-Pacheco J."/>
            <person name="Jiang X."/>
            <person name="Kearney S.M."/>
            <person name="Perrotta A.R."/>
            <person name="Berdy B."/>
            <person name="Zhao S."/>
            <person name="Lieberman T.D."/>
            <person name="Swanson P.K."/>
            <person name="Smith M."/>
            <person name="Roesemann S."/>
            <person name="Alexander J.E."/>
            <person name="Rich S.A."/>
            <person name="Livny J."/>
            <person name="Vlamakis H."/>
            <person name="Clish C."/>
            <person name="Bullock K."/>
            <person name="Deik A."/>
            <person name="Scott J."/>
            <person name="Pierce K.A."/>
            <person name="Xavier R.J."/>
            <person name="Alm E.J."/>
        </authorList>
    </citation>
    <scope>NUCLEOTIDE SEQUENCE [LARGE SCALE GENOMIC DNA]</scope>
    <source>
        <strain evidence="4 5">BIOML-A10</strain>
    </source>
</reference>
<dbReference type="GO" id="GO:0003677">
    <property type="term" value="F:DNA binding"/>
    <property type="evidence" value="ECO:0007669"/>
    <property type="project" value="InterPro"/>
</dbReference>
<accession>A0A7J4XNJ4</accession>
<feature type="coiled-coil region" evidence="2">
    <location>
        <begin position="277"/>
        <end position="329"/>
    </location>
</feature>
<feature type="repeat" description="TPR" evidence="1">
    <location>
        <begin position="65"/>
        <end position="98"/>
    </location>
</feature>
<keyword evidence="3" id="KW-0472">Membrane</keyword>
<dbReference type="InterPro" id="IPR011990">
    <property type="entry name" value="TPR-like_helical_dom_sf"/>
</dbReference>
<evidence type="ECO:0008006" key="6">
    <source>
        <dbReference type="Google" id="ProtNLM"/>
    </source>
</evidence>
<protein>
    <recommendedName>
        <fullName evidence="6">Tetratricopeptide repeat protein</fullName>
    </recommendedName>
</protein>
<evidence type="ECO:0000256" key="2">
    <source>
        <dbReference type="SAM" id="Coils"/>
    </source>
</evidence>
<keyword evidence="3" id="KW-1133">Transmembrane helix</keyword>
<dbReference type="SMART" id="SM00028">
    <property type="entry name" value="TPR"/>
    <property type="match status" value="4"/>
</dbReference>
<evidence type="ECO:0000256" key="1">
    <source>
        <dbReference type="PROSITE-ProRule" id="PRU00339"/>
    </source>
</evidence>
<dbReference type="EMBL" id="VWMK01000002">
    <property type="protein sequence ID" value="KAA3769523.1"/>
    <property type="molecule type" value="Genomic_DNA"/>
</dbReference>
<keyword evidence="2" id="KW-0175">Coiled coil</keyword>
<keyword evidence="1" id="KW-0802">TPR repeat</keyword>
<name>A0A7J4XNJ4_9BACE</name>
<dbReference type="Proteomes" id="UP000422221">
    <property type="component" value="Unassembled WGS sequence"/>
</dbReference>
<organism evidence="4 5">
    <name type="scientific">Bacteroides salyersiae</name>
    <dbReference type="NCBI Taxonomy" id="291644"/>
    <lineage>
        <taxon>Bacteria</taxon>
        <taxon>Pseudomonadati</taxon>
        <taxon>Bacteroidota</taxon>
        <taxon>Bacteroidia</taxon>
        <taxon>Bacteroidales</taxon>
        <taxon>Bacteroidaceae</taxon>
        <taxon>Bacteroides</taxon>
    </lineage>
</organism>